<protein>
    <submittedName>
        <fullName evidence="5">Cellulose-binding protein</fullName>
    </submittedName>
</protein>
<evidence type="ECO:0000256" key="3">
    <source>
        <dbReference type="SAM" id="SignalP"/>
    </source>
</evidence>
<feature type="chain" id="PRO_5020359372" evidence="3">
    <location>
        <begin position="24"/>
        <end position="383"/>
    </location>
</feature>
<dbReference type="InterPro" id="IPR004302">
    <property type="entry name" value="Cellulose/chitin-bd_N"/>
</dbReference>
<dbReference type="PROSITE" id="PS51173">
    <property type="entry name" value="CBM2"/>
    <property type="match status" value="1"/>
</dbReference>
<keyword evidence="6" id="KW-1185">Reference proteome</keyword>
<evidence type="ECO:0000256" key="2">
    <source>
        <dbReference type="SAM" id="MobiDB-lite"/>
    </source>
</evidence>
<dbReference type="Gene3D" id="2.60.40.290">
    <property type="match status" value="1"/>
</dbReference>
<dbReference type="AlphaFoldDB" id="A0A4R4NXC2"/>
<feature type="signal peptide" evidence="3">
    <location>
        <begin position="1"/>
        <end position="23"/>
    </location>
</feature>
<dbReference type="InterPro" id="IPR001919">
    <property type="entry name" value="CBD2"/>
</dbReference>
<organism evidence="5 6">
    <name type="scientific">Kribbella albertanoniae</name>
    <dbReference type="NCBI Taxonomy" id="1266829"/>
    <lineage>
        <taxon>Bacteria</taxon>
        <taxon>Bacillati</taxon>
        <taxon>Actinomycetota</taxon>
        <taxon>Actinomycetes</taxon>
        <taxon>Propionibacteriales</taxon>
        <taxon>Kribbellaceae</taxon>
        <taxon>Kribbella</taxon>
    </lineage>
</organism>
<dbReference type="InterPro" id="IPR008965">
    <property type="entry name" value="CBM2/CBM3_carb-bd_dom_sf"/>
</dbReference>
<feature type="compositionally biased region" description="Basic and acidic residues" evidence="2">
    <location>
        <begin position="361"/>
        <end position="372"/>
    </location>
</feature>
<feature type="compositionally biased region" description="Polar residues" evidence="2">
    <location>
        <begin position="373"/>
        <end position="383"/>
    </location>
</feature>
<dbReference type="Gene3D" id="2.70.50.50">
    <property type="entry name" value="chitin-binding protein cbp21"/>
    <property type="match status" value="1"/>
</dbReference>
<evidence type="ECO:0000259" key="4">
    <source>
        <dbReference type="PROSITE" id="PS51173"/>
    </source>
</evidence>
<feature type="region of interest" description="Disordered" evidence="2">
    <location>
        <begin position="214"/>
        <end position="235"/>
    </location>
</feature>
<evidence type="ECO:0000313" key="5">
    <source>
        <dbReference type="EMBL" id="TDC14488.1"/>
    </source>
</evidence>
<keyword evidence="1 3" id="KW-0732">Signal</keyword>
<reference evidence="5 6" key="1">
    <citation type="submission" date="2019-03" db="EMBL/GenBank/DDBJ databases">
        <title>Draft genome sequences of novel Actinobacteria.</title>
        <authorList>
            <person name="Sahin N."/>
            <person name="Ay H."/>
            <person name="Saygin H."/>
        </authorList>
    </citation>
    <scope>NUCLEOTIDE SEQUENCE [LARGE SCALE GENOMIC DNA]</scope>
    <source>
        <strain evidence="5 6">JCM 30547</strain>
    </source>
</reference>
<name>A0A4R4NXC2_9ACTN</name>
<dbReference type="Pfam" id="PF03067">
    <property type="entry name" value="LPMO_10"/>
    <property type="match status" value="1"/>
</dbReference>
<accession>A0A4R4NXC2</accession>
<dbReference type="PANTHER" id="PTHR34823:SF1">
    <property type="entry name" value="CHITIN-BINDING TYPE-4 DOMAIN-CONTAINING PROTEIN"/>
    <property type="match status" value="1"/>
</dbReference>
<dbReference type="EMBL" id="SMKA01000404">
    <property type="protein sequence ID" value="TDC14488.1"/>
    <property type="molecule type" value="Genomic_DNA"/>
</dbReference>
<dbReference type="InterPro" id="IPR012291">
    <property type="entry name" value="CBM2_carb-bd_dom_sf"/>
</dbReference>
<dbReference type="GO" id="GO:0004553">
    <property type="term" value="F:hydrolase activity, hydrolyzing O-glycosyl compounds"/>
    <property type="evidence" value="ECO:0007669"/>
    <property type="project" value="InterPro"/>
</dbReference>
<dbReference type="SUPFAM" id="SSF81296">
    <property type="entry name" value="E set domains"/>
    <property type="match status" value="1"/>
</dbReference>
<dbReference type="SUPFAM" id="SSF49384">
    <property type="entry name" value="Carbohydrate-binding domain"/>
    <property type="match status" value="1"/>
</dbReference>
<sequence>MSAALIGLTGALLVALPAPVAQAHGAFTFPGSRTYLCYVNGKEGGNGGDLKPTNPACADAWNNGDHYPFWNWFSNLISNAGGRHREIIPDGNLCGPDARFSKFRAARSDWPTTNLKPGSTINIRYNAWAPHPGTWTQYITRDGWDINQPLRWSDLEPAPWNAVTNPPLNGSGPEGPEWTWPATLPANKTGRHIIYSIWQRSDSPEAFYQCADVNLTTGSGDPTPTPPPPPPPTSCSVTYSTPSQWNNGFTASVKVTNTGQNTVGGWTVRWSWPNGQRIVGEGWDATVVNNGATGAIASNASWNSVIRPGESVTFGFNGSHTGTNGPPTDFVACQPASAATAATSEGVLMQMLATFRSFKQPTHDHSKHDHSAHTGSTHAQPSR</sequence>
<dbReference type="Proteomes" id="UP000295075">
    <property type="component" value="Unassembled WGS sequence"/>
</dbReference>
<dbReference type="SMART" id="SM00637">
    <property type="entry name" value="CBD_II"/>
    <property type="match status" value="1"/>
</dbReference>
<dbReference type="OrthoDB" id="3809801at2"/>
<proteinExistence type="predicted"/>
<evidence type="ECO:0000313" key="6">
    <source>
        <dbReference type="Proteomes" id="UP000295075"/>
    </source>
</evidence>
<dbReference type="CDD" id="cd21177">
    <property type="entry name" value="LPMO_AA10"/>
    <property type="match status" value="1"/>
</dbReference>
<feature type="compositionally biased region" description="Pro residues" evidence="2">
    <location>
        <begin position="223"/>
        <end position="233"/>
    </location>
</feature>
<feature type="region of interest" description="Disordered" evidence="2">
    <location>
        <begin position="360"/>
        <end position="383"/>
    </location>
</feature>
<feature type="domain" description="CBM2" evidence="4">
    <location>
        <begin position="228"/>
        <end position="339"/>
    </location>
</feature>
<dbReference type="GO" id="GO:0030247">
    <property type="term" value="F:polysaccharide binding"/>
    <property type="evidence" value="ECO:0007669"/>
    <property type="project" value="UniProtKB-UniRule"/>
</dbReference>
<gene>
    <name evidence="5" type="ORF">E1261_42740</name>
</gene>
<evidence type="ECO:0000256" key="1">
    <source>
        <dbReference type="ARBA" id="ARBA00022729"/>
    </source>
</evidence>
<dbReference type="GO" id="GO:0005975">
    <property type="term" value="P:carbohydrate metabolic process"/>
    <property type="evidence" value="ECO:0007669"/>
    <property type="project" value="InterPro"/>
</dbReference>
<dbReference type="Pfam" id="PF00553">
    <property type="entry name" value="CBM_2"/>
    <property type="match status" value="1"/>
</dbReference>
<dbReference type="PANTHER" id="PTHR34823">
    <property type="entry name" value="GLCNAC-BINDING PROTEIN A"/>
    <property type="match status" value="1"/>
</dbReference>
<dbReference type="InterPro" id="IPR051024">
    <property type="entry name" value="GlcNAc_Chitin_IntDeg"/>
</dbReference>
<dbReference type="InterPro" id="IPR014756">
    <property type="entry name" value="Ig_E-set"/>
</dbReference>
<comment type="caution">
    <text evidence="5">The sequence shown here is derived from an EMBL/GenBank/DDBJ whole genome shotgun (WGS) entry which is preliminary data.</text>
</comment>